<dbReference type="Pfam" id="PF02436">
    <property type="entry name" value="PYC_OADA"/>
    <property type="match status" value="1"/>
</dbReference>
<dbReference type="GO" id="GO:0004736">
    <property type="term" value="F:pyruvate carboxylase activity"/>
    <property type="evidence" value="ECO:0007669"/>
    <property type="project" value="TreeGrafter"/>
</dbReference>
<dbReference type="NCBIfam" id="NF006761">
    <property type="entry name" value="PRK09282.1"/>
    <property type="match status" value="1"/>
</dbReference>
<gene>
    <name evidence="2" type="ORF">EDD65_102314</name>
</gene>
<proteinExistence type="predicted"/>
<reference evidence="2 3" key="1">
    <citation type="submission" date="2019-03" db="EMBL/GenBank/DDBJ databases">
        <title>Genomic Encyclopedia of Type Strains, Phase IV (KMG-IV): sequencing the most valuable type-strain genomes for metagenomic binning, comparative biology and taxonomic classification.</title>
        <authorList>
            <person name="Goeker M."/>
        </authorList>
    </citation>
    <scope>NUCLEOTIDE SEQUENCE [LARGE SCALE GENOMIC DNA]</scope>
    <source>
        <strain evidence="2 3">DSM 26752</strain>
    </source>
</reference>
<organism evidence="2 3">
    <name type="scientific">Keratinibaculum paraultunense</name>
    <dbReference type="NCBI Taxonomy" id="1278232"/>
    <lineage>
        <taxon>Bacteria</taxon>
        <taxon>Bacillati</taxon>
        <taxon>Bacillota</taxon>
        <taxon>Tissierellia</taxon>
        <taxon>Tissierellales</taxon>
        <taxon>Tepidimicrobiaceae</taxon>
        <taxon>Keratinibaculum</taxon>
    </lineage>
</organism>
<comment type="caution">
    <text evidence="2">The sequence shown here is derived from an EMBL/GenBank/DDBJ whole genome shotgun (WGS) entry which is preliminary data.</text>
</comment>
<dbReference type="EMBL" id="SMAE01000002">
    <property type="protein sequence ID" value="TCS91379.1"/>
    <property type="molecule type" value="Genomic_DNA"/>
</dbReference>
<dbReference type="PANTHER" id="PTHR43778:SF2">
    <property type="entry name" value="PYRUVATE CARBOXYLASE, MITOCHONDRIAL"/>
    <property type="match status" value="1"/>
</dbReference>
<feature type="domain" description="Pyruvate carboxyltransferase" evidence="1">
    <location>
        <begin position="4"/>
        <end position="265"/>
    </location>
</feature>
<dbReference type="PROSITE" id="PS50991">
    <property type="entry name" value="PYR_CT"/>
    <property type="match status" value="1"/>
</dbReference>
<dbReference type="RefSeq" id="WP_202690625.1">
    <property type="nucleotide sequence ID" value="NZ_CP068564.1"/>
</dbReference>
<dbReference type="NCBIfam" id="NF008985">
    <property type="entry name" value="PRK12331.1"/>
    <property type="match status" value="1"/>
</dbReference>
<dbReference type="SUPFAM" id="SSF89000">
    <property type="entry name" value="post-HMGL domain-like"/>
    <property type="match status" value="1"/>
</dbReference>
<dbReference type="GO" id="GO:0006094">
    <property type="term" value="P:gluconeogenesis"/>
    <property type="evidence" value="ECO:0007669"/>
    <property type="project" value="TreeGrafter"/>
</dbReference>
<dbReference type="GO" id="GO:0005737">
    <property type="term" value="C:cytoplasm"/>
    <property type="evidence" value="ECO:0007669"/>
    <property type="project" value="TreeGrafter"/>
</dbReference>
<name>A0A4R3KZV7_9FIRM</name>
<dbReference type="Proteomes" id="UP000294567">
    <property type="component" value="Unassembled WGS sequence"/>
</dbReference>
<sequence>MAGIKITDTTLRDAHQSLIATRMKTEDMLPIADKIDKVGFYSLEVWGGATFDACLRFLNEDPWERLRKLRKTVKNTKLQMLLRGQNLLGYRHYPDDVVEEFIKKSIENGIDIIRIFDALNDPRNIKKSLEATKKYGGHAQAAISYTTSPVHNNEYYINLAIEMEKMGADSICIKDMSGILLPYEAEKLVKGLKEQISVPIQIHSHFTSGIANQTYMKAIEAGADIIDTAISPLGMGTSQPATESMIASLQNSPYYPNEIDMDLLLEITDYFKDLRDKYLEEGLLDVKVLNVDVRTLKYQVPGGMLSNLVSQLKEQGALDKLDEVLEEVPKVREDLGYPPLVTPMSQMVGTQAVLNVLLGERYKMVPKEAKDYVRGLYGKPTVPIKEEIKKKIIGDEEVYTGRPADLLEPELDKLKNEIKEYIEQEEDVLTYALFPQVAMDFFKYRQAKKYKIDNNLLDDEFKTYPI</sequence>
<evidence type="ECO:0000259" key="1">
    <source>
        <dbReference type="PROSITE" id="PS50991"/>
    </source>
</evidence>
<dbReference type="AlphaFoldDB" id="A0A4R3KZV7"/>
<dbReference type="InterPro" id="IPR000891">
    <property type="entry name" value="PYR_CT"/>
</dbReference>
<dbReference type="Gene3D" id="3.20.20.70">
    <property type="entry name" value="Aldolase class I"/>
    <property type="match status" value="1"/>
</dbReference>
<protein>
    <submittedName>
        <fullName evidence="2">Oxaloacetate decarboxylase alpha subunit</fullName>
    </submittedName>
</protein>
<dbReference type="InterPro" id="IPR003379">
    <property type="entry name" value="Carboxylase_cons_dom"/>
</dbReference>
<accession>A0A4R3KZV7</accession>
<dbReference type="Pfam" id="PF00682">
    <property type="entry name" value="HMGL-like"/>
    <property type="match status" value="1"/>
</dbReference>
<dbReference type="CDD" id="cd07937">
    <property type="entry name" value="DRE_TIM_PC_TC_5S"/>
    <property type="match status" value="1"/>
</dbReference>
<dbReference type="SUPFAM" id="SSF51569">
    <property type="entry name" value="Aldolase"/>
    <property type="match status" value="1"/>
</dbReference>
<dbReference type="PANTHER" id="PTHR43778">
    <property type="entry name" value="PYRUVATE CARBOXYLASE"/>
    <property type="match status" value="1"/>
</dbReference>
<evidence type="ECO:0000313" key="3">
    <source>
        <dbReference type="Proteomes" id="UP000294567"/>
    </source>
</evidence>
<keyword evidence="3" id="KW-1185">Reference proteome</keyword>
<dbReference type="InterPro" id="IPR055268">
    <property type="entry name" value="PCB-like"/>
</dbReference>
<dbReference type="InterPro" id="IPR013785">
    <property type="entry name" value="Aldolase_TIM"/>
</dbReference>
<evidence type="ECO:0000313" key="2">
    <source>
        <dbReference type="EMBL" id="TCS91379.1"/>
    </source>
</evidence>